<dbReference type="EMBL" id="CP093366">
    <property type="protein sequence ID" value="UQS82326.1"/>
    <property type="molecule type" value="Genomic_DNA"/>
</dbReference>
<dbReference type="Proteomes" id="UP000831495">
    <property type="component" value="Chromosome"/>
</dbReference>
<organism evidence="2 3">
    <name type="scientific">Bombilactobacillus folatiphilus</name>
    <dbReference type="NCBI Taxonomy" id="2923362"/>
    <lineage>
        <taxon>Bacteria</taxon>
        <taxon>Bacillati</taxon>
        <taxon>Bacillota</taxon>
        <taxon>Bacilli</taxon>
        <taxon>Lactobacillales</taxon>
        <taxon>Lactobacillaceae</taxon>
        <taxon>Bombilactobacillus</taxon>
    </lineage>
</organism>
<feature type="region of interest" description="Disordered" evidence="1">
    <location>
        <begin position="1"/>
        <end position="35"/>
    </location>
</feature>
<reference evidence="2" key="1">
    <citation type="journal article" date="2022" name="Int. J. Syst. Evol. Microbiol.">
        <title>Apilactobacillus apisilvae sp. nov., Nicolia spurrieriana gen. nov. sp. nov., Bombilactobacillus folatiphilus sp. nov. and Bombilactobacillus thymidiniphilus sp. nov., four new lactic acid bacterial isolates from stingless bees Tetragonula carbonaria and Austroplebeia australis.</title>
        <authorList>
            <person name="Oliphant S.A."/>
            <person name="Watson-Haigh N.S."/>
            <person name="Sumby K.M."/>
            <person name="Gardner J."/>
            <person name="Groom S."/>
            <person name="Jiranek V."/>
        </authorList>
    </citation>
    <scope>NUCLEOTIDE SEQUENCE</scope>
    <source>
        <strain evidence="2">SG4_D2</strain>
    </source>
</reference>
<feature type="region of interest" description="Disordered" evidence="1">
    <location>
        <begin position="51"/>
        <end position="112"/>
    </location>
</feature>
<evidence type="ECO:0000313" key="2">
    <source>
        <dbReference type="EMBL" id="UQS82326.1"/>
    </source>
</evidence>
<feature type="compositionally biased region" description="Low complexity" evidence="1">
    <location>
        <begin position="80"/>
        <end position="111"/>
    </location>
</feature>
<keyword evidence="3" id="KW-1185">Reference proteome</keyword>
<accession>A0ABY4P9X4</accession>
<sequence>MSQQAVNADNNNEANDVATTQVQTPDPTSATPVTNPIVDTNLEAVNNHDMNDQTVPAVAPNNDTTTSQTNIVNESSNTTDNVASNDNVNINNDINTTDTTTVSDANDASATKSPWHKALGAPASGITLKMVMIMY</sequence>
<evidence type="ECO:0000313" key="3">
    <source>
        <dbReference type="Proteomes" id="UP000831495"/>
    </source>
</evidence>
<protein>
    <submittedName>
        <fullName evidence="2">Uncharacterized protein</fullName>
    </submittedName>
</protein>
<gene>
    <name evidence="2" type="ORF">MOO45_01130</name>
</gene>
<feature type="compositionally biased region" description="Polar residues" evidence="1">
    <location>
        <begin position="61"/>
        <end position="79"/>
    </location>
</feature>
<evidence type="ECO:0000256" key="1">
    <source>
        <dbReference type="SAM" id="MobiDB-lite"/>
    </source>
</evidence>
<name>A0ABY4P9X4_9LACO</name>
<feature type="compositionally biased region" description="Polar residues" evidence="1">
    <location>
        <begin position="19"/>
        <end position="35"/>
    </location>
</feature>
<feature type="compositionally biased region" description="Low complexity" evidence="1">
    <location>
        <begin position="1"/>
        <end position="18"/>
    </location>
</feature>
<proteinExistence type="predicted"/>
<dbReference type="RefSeq" id="WP_249514595.1">
    <property type="nucleotide sequence ID" value="NZ_CP093366.1"/>
</dbReference>